<name>A0ACD5BLD4_9PSEU</name>
<protein>
    <submittedName>
        <fullName evidence="1">Uncharacterized protein</fullName>
    </submittedName>
</protein>
<proteinExistence type="predicted"/>
<sequence>MSVAILGLAMAAGEGLKLLYREAGVLILDEPTAVLTPQLHRHVEGCPRSSHGVGGLARCASSVSWPRRASARSCGDDGVTQQLIHPEYPAFATPEAHRGMVWTRAAFSPLVFTLPMTEYLAARVIAIEMELSTLPVFAALRGLRAGGVLVIDGDARPEHPDPSDYDPHRDVVAAGVARATRVALDALIDVEGAE</sequence>
<gene>
    <name evidence="1" type="ORF">LCL61_31895</name>
</gene>
<accession>A0ACD5BLD4</accession>
<keyword evidence="2" id="KW-1185">Reference proteome</keyword>
<dbReference type="Proteomes" id="UP001456344">
    <property type="component" value="Chromosome"/>
</dbReference>
<dbReference type="EMBL" id="CP150484">
    <property type="protein sequence ID" value="WYW20161.1"/>
    <property type="molecule type" value="Genomic_DNA"/>
</dbReference>
<organism evidence="1 2">
    <name type="scientific">Amycolatopsis coloradensis</name>
    <dbReference type="NCBI Taxonomy" id="76021"/>
    <lineage>
        <taxon>Bacteria</taxon>
        <taxon>Bacillati</taxon>
        <taxon>Actinomycetota</taxon>
        <taxon>Actinomycetes</taxon>
        <taxon>Pseudonocardiales</taxon>
        <taxon>Pseudonocardiaceae</taxon>
        <taxon>Amycolatopsis</taxon>
    </lineage>
</organism>
<evidence type="ECO:0000313" key="2">
    <source>
        <dbReference type="Proteomes" id="UP001456344"/>
    </source>
</evidence>
<evidence type="ECO:0000313" key="1">
    <source>
        <dbReference type="EMBL" id="WYW20161.1"/>
    </source>
</evidence>
<reference evidence="1" key="1">
    <citation type="submission" date="2023-10" db="EMBL/GenBank/DDBJ databases">
        <title>Whole genome sequencing of actinobacterial strain Amycolatopsis sp. (BCA-696) identifies the underlying plant growth-promoting genes.</title>
        <authorList>
            <person name="Gandham P."/>
            <person name="Vadla N."/>
            <person name="Saji A."/>
            <person name="Srinivas V."/>
            <person name="Ruperao P."/>
            <person name="Selvanayagam S."/>
            <person name="Saxena R.K."/>
            <person name="Rathore A."/>
            <person name="Gopalakrishnan S."/>
            <person name="Thakur V."/>
        </authorList>
    </citation>
    <scope>NUCLEOTIDE SEQUENCE</scope>
    <source>
        <strain evidence="1">BCA-696</strain>
    </source>
</reference>